<evidence type="ECO:0000259" key="1">
    <source>
        <dbReference type="PROSITE" id="PS50097"/>
    </source>
</evidence>
<dbReference type="STRING" id="946122.A0A0C2X730"/>
<dbReference type="EMBL" id="KN818248">
    <property type="protein sequence ID" value="KIL64528.1"/>
    <property type="molecule type" value="Genomic_DNA"/>
</dbReference>
<dbReference type="InParanoid" id="A0A0C2X730"/>
<protein>
    <recommendedName>
        <fullName evidence="1">BTB domain-containing protein</fullName>
    </recommendedName>
</protein>
<dbReference type="HOGENOM" id="CLU_075133_0_0_1"/>
<evidence type="ECO:0000313" key="3">
    <source>
        <dbReference type="Proteomes" id="UP000054549"/>
    </source>
</evidence>
<dbReference type="InterPro" id="IPR011333">
    <property type="entry name" value="SKP1/BTB/POZ_sf"/>
</dbReference>
<accession>A0A0C2X730</accession>
<evidence type="ECO:0000313" key="2">
    <source>
        <dbReference type="EMBL" id="KIL64528.1"/>
    </source>
</evidence>
<gene>
    <name evidence="2" type="ORF">M378DRAFT_24437</name>
</gene>
<feature type="domain" description="BTB" evidence="1">
    <location>
        <begin position="14"/>
        <end position="72"/>
    </location>
</feature>
<dbReference type="Pfam" id="PF00651">
    <property type="entry name" value="BTB"/>
    <property type="match status" value="1"/>
</dbReference>
<dbReference type="OrthoDB" id="3184970at2759"/>
<dbReference type="Gene3D" id="3.30.710.10">
    <property type="entry name" value="Potassium Channel Kv1.1, Chain A"/>
    <property type="match status" value="1"/>
</dbReference>
<dbReference type="AlphaFoldDB" id="A0A0C2X730"/>
<proteinExistence type="predicted"/>
<dbReference type="SUPFAM" id="SSF54695">
    <property type="entry name" value="POZ domain"/>
    <property type="match status" value="1"/>
</dbReference>
<dbReference type="PROSITE" id="PS50097">
    <property type="entry name" value="BTB"/>
    <property type="match status" value="1"/>
</dbReference>
<name>A0A0C2X730_AMAMK</name>
<keyword evidence="3" id="KW-1185">Reference proteome</keyword>
<organism evidence="2 3">
    <name type="scientific">Amanita muscaria (strain Koide BX008)</name>
    <dbReference type="NCBI Taxonomy" id="946122"/>
    <lineage>
        <taxon>Eukaryota</taxon>
        <taxon>Fungi</taxon>
        <taxon>Dikarya</taxon>
        <taxon>Basidiomycota</taxon>
        <taxon>Agaricomycotina</taxon>
        <taxon>Agaricomycetes</taxon>
        <taxon>Agaricomycetidae</taxon>
        <taxon>Agaricales</taxon>
        <taxon>Pluteineae</taxon>
        <taxon>Amanitaceae</taxon>
        <taxon>Amanita</taxon>
    </lineage>
</organism>
<dbReference type="Proteomes" id="UP000054549">
    <property type="component" value="Unassembled WGS sequence"/>
</dbReference>
<dbReference type="SMART" id="SM00225">
    <property type="entry name" value="BTB"/>
    <property type="match status" value="1"/>
</dbReference>
<reference evidence="2 3" key="1">
    <citation type="submission" date="2014-04" db="EMBL/GenBank/DDBJ databases">
        <title>Evolutionary Origins and Diversification of the Mycorrhizal Mutualists.</title>
        <authorList>
            <consortium name="DOE Joint Genome Institute"/>
            <consortium name="Mycorrhizal Genomics Consortium"/>
            <person name="Kohler A."/>
            <person name="Kuo A."/>
            <person name="Nagy L.G."/>
            <person name="Floudas D."/>
            <person name="Copeland A."/>
            <person name="Barry K.W."/>
            <person name="Cichocki N."/>
            <person name="Veneault-Fourrey C."/>
            <person name="LaButti K."/>
            <person name="Lindquist E.A."/>
            <person name="Lipzen A."/>
            <person name="Lundell T."/>
            <person name="Morin E."/>
            <person name="Murat C."/>
            <person name="Riley R."/>
            <person name="Ohm R."/>
            <person name="Sun H."/>
            <person name="Tunlid A."/>
            <person name="Henrissat B."/>
            <person name="Grigoriev I.V."/>
            <person name="Hibbett D.S."/>
            <person name="Martin F."/>
        </authorList>
    </citation>
    <scope>NUCLEOTIDE SEQUENCE [LARGE SCALE GENOMIC DNA]</scope>
    <source>
        <strain evidence="2 3">Koide BX008</strain>
    </source>
</reference>
<dbReference type="InterPro" id="IPR000210">
    <property type="entry name" value="BTB/POZ_dom"/>
</dbReference>
<sequence length="266" mass="29908">MESVQSERFCSSDADLVLQSSDGVQFKVHRKIMSRHSDVFMDANNISDGVSGDVVELAESAKVLDLLLSLMYRLDHAKTNLRNAGFDVLTAVADAAEKYYFDMASGICEVYMCEYSAEHPLEVMEYAIKHNYFDAMDSAAPWLMDKSSSEVLDTFEELKFLRAWMKYYSACTRRLGEIYSNQPSYSTLGHSYNTCPAEDALPKAVLQAIAIMKTDPVSFHNTDNLFSRPLITAAACPTCYEWFVGWKKQIASGIDSVSKFSTFIQK</sequence>